<dbReference type="InterPro" id="IPR016477">
    <property type="entry name" value="Fructo-/Ketosamine-3-kinase"/>
</dbReference>
<evidence type="ECO:0000313" key="5">
    <source>
        <dbReference type="Proteomes" id="UP000308092"/>
    </source>
</evidence>
<keyword evidence="5" id="KW-1185">Reference proteome</keyword>
<dbReference type="AlphaFoldDB" id="A0A4S3J2E7"/>
<evidence type="ECO:0000256" key="1">
    <source>
        <dbReference type="ARBA" id="ARBA00011961"/>
    </source>
</evidence>
<evidence type="ECO:0000313" key="4">
    <source>
        <dbReference type="EMBL" id="THC88959.1"/>
    </source>
</evidence>
<dbReference type="VEuPathDB" id="FungiDB:EYZ11_011589"/>
<evidence type="ECO:0000256" key="2">
    <source>
        <dbReference type="ARBA" id="ARBA00048655"/>
    </source>
</evidence>
<reference evidence="4 5" key="1">
    <citation type="submission" date="2019-03" db="EMBL/GenBank/DDBJ databases">
        <title>The genome sequence of a newly discovered highly antifungal drug resistant Aspergillus species, Aspergillus tanneri NIH 1004.</title>
        <authorList>
            <person name="Mounaud S."/>
            <person name="Singh I."/>
            <person name="Joardar V."/>
            <person name="Pakala S."/>
            <person name="Pakala S."/>
            <person name="Venepally P."/>
            <person name="Hoover J."/>
            <person name="Nierman W."/>
            <person name="Chung J."/>
            <person name="Losada L."/>
        </authorList>
    </citation>
    <scope>NUCLEOTIDE SEQUENCE [LARGE SCALE GENOMIC DNA]</scope>
    <source>
        <strain evidence="4 5">NIH1004</strain>
    </source>
</reference>
<dbReference type="InterPro" id="IPR011009">
    <property type="entry name" value="Kinase-like_dom_sf"/>
</dbReference>
<sequence length="367" mass="41832">MSTVVSTLWDTPLDPPQTINTDFPVDDSILAEFPPGTRIVSANRFGASAWTATARLTIELPDGGQKPYFLKCALGSTGQVMMEGEFNAMSELFKALPTFVPKPYAWGKYDGGDSETYFFLSEFIDMSDRVPEPNQLCRKLAQLHWDSVSPTGKFGFHVTTCQGKTPQNVQWETSWAVCFSNLLTHVLGLDKETNGTWEDLSILSQRILDFVIPRLIGALEKDGRTIKPCLIHADLWEGNTGTSFETGEIYIFDSAAFYAHNEMEIGDWRCHYNKIHNKVYTRTYLRHFAPSEPREEWDDRNRMYSIYYNVIYSVNHKNQGTAVRQNAYDDMYYLVDKYAPFEDGAGPPRLTQSERASLSDERDHTRS</sequence>
<dbReference type="PANTHER" id="PTHR12149">
    <property type="entry name" value="FRUCTOSAMINE 3 KINASE-RELATED PROTEIN"/>
    <property type="match status" value="1"/>
</dbReference>
<dbReference type="EMBL" id="SOSA01000733">
    <property type="protein sequence ID" value="THC88959.1"/>
    <property type="molecule type" value="Genomic_DNA"/>
</dbReference>
<comment type="catalytic activity">
    <reaction evidence="2">
        <text>N(6)-D-ribulosyl-L-lysyl-[protein] + ATP = N(6)-(3-O-phospho-D-ribulosyl)-L-lysyl-[protein] + ADP + H(+)</text>
        <dbReference type="Rhea" id="RHEA:48432"/>
        <dbReference type="Rhea" id="RHEA-COMP:12103"/>
        <dbReference type="Rhea" id="RHEA-COMP:12104"/>
        <dbReference type="ChEBI" id="CHEBI:15378"/>
        <dbReference type="ChEBI" id="CHEBI:30616"/>
        <dbReference type="ChEBI" id="CHEBI:90418"/>
        <dbReference type="ChEBI" id="CHEBI:90420"/>
        <dbReference type="ChEBI" id="CHEBI:456216"/>
        <dbReference type="EC" id="2.7.1.172"/>
    </reaction>
    <physiologicalReaction direction="left-to-right" evidence="2">
        <dbReference type="Rhea" id="RHEA:48433"/>
    </physiologicalReaction>
</comment>
<dbReference type="Pfam" id="PF03881">
    <property type="entry name" value="Fructosamin_kin"/>
    <property type="match status" value="1"/>
</dbReference>
<protein>
    <recommendedName>
        <fullName evidence="1">protein-ribulosamine 3-kinase</fullName>
        <ecNumber evidence="1">2.7.1.172</ecNumber>
    </recommendedName>
</protein>
<feature type="compositionally biased region" description="Basic and acidic residues" evidence="3">
    <location>
        <begin position="357"/>
        <end position="367"/>
    </location>
</feature>
<dbReference type="Proteomes" id="UP000308092">
    <property type="component" value="Unassembled WGS sequence"/>
</dbReference>
<dbReference type="STRING" id="1220188.A0A4S3J2E7"/>
<feature type="region of interest" description="Disordered" evidence="3">
    <location>
        <begin position="341"/>
        <end position="367"/>
    </location>
</feature>
<dbReference type="EC" id="2.7.1.172" evidence="1"/>
<dbReference type="Gene3D" id="3.90.1200.10">
    <property type="match status" value="1"/>
</dbReference>
<gene>
    <name evidence="4" type="ORF">EYZ11_011589</name>
</gene>
<proteinExistence type="predicted"/>
<dbReference type="GO" id="GO:0102193">
    <property type="term" value="F:protein-ribulosamine 3-kinase activity"/>
    <property type="evidence" value="ECO:0007669"/>
    <property type="project" value="UniProtKB-EC"/>
</dbReference>
<name>A0A4S3J2E7_9EURO</name>
<organism evidence="4 5">
    <name type="scientific">Aspergillus tanneri</name>
    <dbReference type="NCBI Taxonomy" id="1220188"/>
    <lineage>
        <taxon>Eukaryota</taxon>
        <taxon>Fungi</taxon>
        <taxon>Dikarya</taxon>
        <taxon>Ascomycota</taxon>
        <taxon>Pezizomycotina</taxon>
        <taxon>Eurotiomycetes</taxon>
        <taxon>Eurotiomycetidae</taxon>
        <taxon>Eurotiales</taxon>
        <taxon>Aspergillaceae</taxon>
        <taxon>Aspergillus</taxon>
        <taxon>Aspergillus subgen. Circumdati</taxon>
    </lineage>
</organism>
<dbReference type="SUPFAM" id="SSF56112">
    <property type="entry name" value="Protein kinase-like (PK-like)"/>
    <property type="match status" value="1"/>
</dbReference>
<dbReference type="PANTHER" id="PTHR12149:SF8">
    <property type="entry name" value="PROTEIN-RIBULOSAMINE 3-KINASE"/>
    <property type="match status" value="1"/>
</dbReference>
<comment type="caution">
    <text evidence="4">The sequence shown here is derived from an EMBL/GenBank/DDBJ whole genome shotgun (WGS) entry which is preliminary data.</text>
</comment>
<evidence type="ECO:0000256" key="3">
    <source>
        <dbReference type="SAM" id="MobiDB-lite"/>
    </source>
</evidence>
<accession>A0A4S3J2E7</accession>